<dbReference type="AlphaFoldDB" id="A0A9J6FFX0"/>
<reference evidence="1 2" key="1">
    <citation type="journal article" date="2020" name="Cell">
        <title>Large-Scale Comparative Analyses of Tick Genomes Elucidate Their Genetic Diversity and Vector Capacities.</title>
        <authorList>
            <consortium name="Tick Genome and Microbiome Consortium (TIGMIC)"/>
            <person name="Jia N."/>
            <person name="Wang J."/>
            <person name="Shi W."/>
            <person name="Du L."/>
            <person name="Sun Y."/>
            <person name="Zhan W."/>
            <person name="Jiang J.F."/>
            <person name="Wang Q."/>
            <person name="Zhang B."/>
            <person name="Ji P."/>
            <person name="Bell-Sakyi L."/>
            <person name="Cui X.M."/>
            <person name="Yuan T.T."/>
            <person name="Jiang B.G."/>
            <person name="Yang W.F."/>
            <person name="Lam T.T."/>
            <person name="Chang Q.C."/>
            <person name="Ding S.J."/>
            <person name="Wang X.J."/>
            <person name="Zhu J.G."/>
            <person name="Ruan X.D."/>
            <person name="Zhao L."/>
            <person name="Wei J.T."/>
            <person name="Ye R.Z."/>
            <person name="Que T.C."/>
            <person name="Du C.H."/>
            <person name="Zhou Y.H."/>
            <person name="Cheng J.X."/>
            <person name="Dai P.F."/>
            <person name="Guo W.B."/>
            <person name="Han X.H."/>
            <person name="Huang E.J."/>
            <person name="Li L.F."/>
            <person name="Wei W."/>
            <person name="Gao Y.C."/>
            <person name="Liu J.Z."/>
            <person name="Shao H.Z."/>
            <person name="Wang X."/>
            <person name="Wang C.C."/>
            <person name="Yang T.C."/>
            <person name="Huo Q.B."/>
            <person name="Li W."/>
            <person name="Chen H.Y."/>
            <person name="Chen S.E."/>
            <person name="Zhou L.G."/>
            <person name="Ni X.B."/>
            <person name="Tian J.H."/>
            <person name="Sheng Y."/>
            <person name="Liu T."/>
            <person name="Pan Y.S."/>
            <person name="Xia L.Y."/>
            <person name="Li J."/>
            <person name="Zhao F."/>
            <person name="Cao W.C."/>
        </authorList>
    </citation>
    <scope>NUCLEOTIDE SEQUENCE [LARGE SCALE GENOMIC DNA]</scope>
    <source>
        <strain evidence="1">HaeL-2018</strain>
    </source>
</reference>
<organism evidence="1 2">
    <name type="scientific">Haemaphysalis longicornis</name>
    <name type="common">Bush tick</name>
    <dbReference type="NCBI Taxonomy" id="44386"/>
    <lineage>
        <taxon>Eukaryota</taxon>
        <taxon>Metazoa</taxon>
        <taxon>Ecdysozoa</taxon>
        <taxon>Arthropoda</taxon>
        <taxon>Chelicerata</taxon>
        <taxon>Arachnida</taxon>
        <taxon>Acari</taxon>
        <taxon>Parasitiformes</taxon>
        <taxon>Ixodida</taxon>
        <taxon>Ixodoidea</taxon>
        <taxon>Ixodidae</taxon>
        <taxon>Haemaphysalinae</taxon>
        <taxon>Haemaphysalis</taxon>
    </lineage>
</organism>
<accession>A0A9J6FFX0</accession>
<proteinExistence type="predicted"/>
<sequence length="113" mass="12897">MSYSCDSPETLGSVTQEVRTLIASLVALEDTRVNVIGVQNGKLEGGSTIVVFWISTDIFHMRHETYSREEDQAMHSFCTLEKNMYKTRPVFLPTPSLSYSFLQFRQRGNVLEQ</sequence>
<comment type="caution">
    <text evidence="1">The sequence shown here is derived from an EMBL/GenBank/DDBJ whole genome shotgun (WGS) entry which is preliminary data.</text>
</comment>
<gene>
    <name evidence="1" type="ORF">HPB48_022304</name>
</gene>
<dbReference type="Proteomes" id="UP000821853">
    <property type="component" value="Unassembled WGS sequence"/>
</dbReference>
<protein>
    <submittedName>
        <fullName evidence="1">Uncharacterized protein</fullName>
    </submittedName>
</protein>
<dbReference type="EMBL" id="JABSTR010000003">
    <property type="protein sequence ID" value="KAH9365214.1"/>
    <property type="molecule type" value="Genomic_DNA"/>
</dbReference>
<evidence type="ECO:0000313" key="1">
    <source>
        <dbReference type="EMBL" id="KAH9365214.1"/>
    </source>
</evidence>
<name>A0A9J6FFX0_HAELO</name>
<keyword evidence="2" id="KW-1185">Reference proteome</keyword>
<evidence type="ECO:0000313" key="2">
    <source>
        <dbReference type="Proteomes" id="UP000821853"/>
    </source>
</evidence>
<dbReference type="VEuPathDB" id="VectorBase:HLOH_065004"/>